<dbReference type="Proteomes" id="UP000749040">
    <property type="component" value="Unassembled WGS sequence"/>
</dbReference>
<dbReference type="RefSeq" id="WP_205357713.1">
    <property type="nucleotide sequence ID" value="NZ_JADKYB010000007.1"/>
</dbReference>
<accession>A0ABS2TR90</accession>
<sequence length="129" mass="14113">MPNTTITSRPPICSTLTVLPYPLARTALAWAGDAAGMPADIRDLRCTLEHHTTGQHYAMVNAVADNTAVWTRWSDDRGPENLLVLPDCPATHAEHGRCCEYQDHPGGHTWQIHDPWNPTHEPASAAATV</sequence>
<proteinExistence type="predicted"/>
<dbReference type="EMBL" id="JADKYB010000007">
    <property type="protein sequence ID" value="MBM9505847.1"/>
    <property type="molecule type" value="Genomic_DNA"/>
</dbReference>
<evidence type="ECO:0000313" key="2">
    <source>
        <dbReference type="Proteomes" id="UP000749040"/>
    </source>
</evidence>
<reference evidence="1 2" key="1">
    <citation type="submission" date="2021-01" db="EMBL/GenBank/DDBJ databases">
        <title>Streptomyces acididurans sp. nov., isolated from a peat swamp forest soil.</title>
        <authorList>
            <person name="Chantavorakit T."/>
            <person name="Duangmal K."/>
        </authorList>
    </citation>
    <scope>NUCLEOTIDE SEQUENCE [LARGE SCALE GENOMIC DNA]</scope>
    <source>
        <strain evidence="1 2">KK5PA1</strain>
    </source>
</reference>
<name>A0ABS2TR90_9ACTN</name>
<comment type="caution">
    <text evidence="1">The sequence shown here is derived from an EMBL/GenBank/DDBJ whole genome shotgun (WGS) entry which is preliminary data.</text>
</comment>
<protein>
    <submittedName>
        <fullName evidence="1">Uncharacterized protein</fullName>
    </submittedName>
</protein>
<gene>
    <name evidence="1" type="ORF">ITX44_15040</name>
</gene>
<evidence type="ECO:0000313" key="1">
    <source>
        <dbReference type="EMBL" id="MBM9505847.1"/>
    </source>
</evidence>
<keyword evidence="2" id="KW-1185">Reference proteome</keyword>
<organism evidence="1 2">
    <name type="scientific">Actinacidiphila acididurans</name>
    <dbReference type="NCBI Taxonomy" id="2784346"/>
    <lineage>
        <taxon>Bacteria</taxon>
        <taxon>Bacillati</taxon>
        <taxon>Actinomycetota</taxon>
        <taxon>Actinomycetes</taxon>
        <taxon>Kitasatosporales</taxon>
        <taxon>Streptomycetaceae</taxon>
        <taxon>Actinacidiphila</taxon>
    </lineage>
</organism>